<dbReference type="InterPro" id="IPR015421">
    <property type="entry name" value="PyrdxlP-dep_Trfase_major"/>
</dbReference>
<comment type="caution">
    <text evidence="8">The sequence shown here is derived from an EMBL/GenBank/DDBJ whole genome shotgun (WGS) entry which is preliminary data.</text>
</comment>
<dbReference type="InterPro" id="IPR052357">
    <property type="entry name" value="Orn_Lys_Arg_decarboxylase-I"/>
</dbReference>
<dbReference type="EMBL" id="JACWFH010000003">
    <property type="protein sequence ID" value="MBY0095502.1"/>
    <property type="molecule type" value="Genomic_DNA"/>
</dbReference>
<evidence type="ECO:0000259" key="7">
    <source>
        <dbReference type="Pfam" id="PF03711"/>
    </source>
</evidence>
<dbReference type="PANTHER" id="PTHR43277:SF3">
    <property type="entry name" value="DECARBOXYLASE, PUTATIVE-RELATED"/>
    <property type="match status" value="1"/>
</dbReference>
<dbReference type="SUPFAM" id="SSF55904">
    <property type="entry name" value="Ornithine decarboxylase C-terminal domain"/>
    <property type="match status" value="1"/>
</dbReference>
<evidence type="ECO:0000259" key="6">
    <source>
        <dbReference type="Pfam" id="PF01276"/>
    </source>
</evidence>
<dbReference type="Gene3D" id="3.90.105.10">
    <property type="entry name" value="Molybdopterin biosynthesis moea protein, domain 2"/>
    <property type="match status" value="1"/>
</dbReference>
<comment type="similarity">
    <text evidence="2">Belongs to the Orn/Lys/Arg decarboxylase class-I family.</text>
</comment>
<keyword evidence="3" id="KW-0210">Decarboxylase</keyword>
<keyword evidence="8" id="KW-0032">Aminotransferase</keyword>
<reference evidence="8 9" key="1">
    <citation type="submission" date="2020-07" db="EMBL/GenBank/DDBJ databases">
        <title>Fungal Genomes of the International Space Station.</title>
        <authorList>
            <person name="Seuylemezian A."/>
            <person name="Singh N.K."/>
            <person name="Wood J."/>
            <person name="Venkateswaran K."/>
        </authorList>
    </citation>
    <scope>NUCLEOTIDE SEQUENCE [LARGE SCALE GENOMIC DNA]</scope>
    <source>
        <strain evidence="8 9">PL-B2</strain>
    </source>
</reference>
<gene>
    <name evidence="8" type="ORF">H0185_01530</name>
</gene>
<dbReference type="GO" id="GO:0008483">
    <property type="term" value="F:transaminase activity"/>
    <property type="evidence" value="ECO:0007669"/>
    <property type="project" value="UniProtKB-KW"/>
</dbReference>
<protein>
    <submittedName>
        <fullName evidence="8">Aminotransferase class I/II-fold pyridoxal phosphate-dependent enzyme</fullName>
    </submittedName>
</protein>
<evidence type="ECO:0000256" key="4">
    <source>
        <dbReference type="ARBA" id="ARBA00022898"/>
    </source>
</evidence>
<feature type="domain" description="Orn/Lys/Arg decarboxylase C-terminal" evidence="7">
    <location>
        <begin position="402"/>
        <end position="459"/>
    </location>
</feature>
<evidence type="ECO:0000256" key="2">
    <source>
        <dbReference type="ARBA" id="ARBA00010671"/>
    </source>
</evidence>
<keyword evidence="5" id="KW-0456">Lyase</keyword>
<dbReference type="Pfam" id="PF03711">
    <property type="entry name" value="OKR_DC_1_C"/>
    <property type="match status" value="1"/>
</dbReference>
<dbReference type="InterPro" id="IPR015424">
    <property type="entry name" value="PyrdxlP-dep_Trfase"/>
</dbReference>
<organism evidence="8 9">
    <name type="scientific">Mesobacillus maritimus</name>
    <dbReference type="NCBI Taxonomy" id="1643336"/>
    <lineage>
        <taxon>Bacteria</taxon>
        <taxon>Bacillati</taxon>
        <taxon>Bacillota</taxon>
        <taxon>Bacilli</taxon>
        <taxon>Bacillales</taxon>
        <taxon>Bacillaceae</taxon>
        <taxon>Mesobacillus</taxon>
    </lineage>
</organism>
<evidence type="ECO:0000313" key="8">
    <source>
        <dbReference type="EMBL" id="MBY0095502.1"/>
    </source>
</evidence>
<evidence type="ECO:0000256" key="3">
    <source>
        <dbReference type="ARBA" id="ARBA00022793"/>
    </source>
</evidence>
<feature type="domain" description="Orn/Lys/Arg decarboxylases family 1 pyridoxal-P attachment site" evidence="6">
    <location>
        <begin position="7"/>
        <end position="304"/>
    </location>
</feature>
<evidence type="ECO:0000256" key="5">
    <source>
        <dbReference type="ARBA" id="ARBA00023239"/>
    </source>
</evidence>
<keyword evidence="4" id="KW-0663">Pyridoxal phosphate</keyword>
<dbReference type="SUPFAM" id="SSF53383">
    <property type="entry name" value="PLP-dependent transferases"/>
    <property type="match status" value="1"/>
</dbReference>
<comment type="cofactor">
    <cofactor evidence="1">
        <name>pyridoxal 5'-phosphate</name>
        <dbReference type="ChEBI" id="CHEBI:597326"/>
    </cofactor>
</comment>
<dbReference type="PANTHER" id="PTHR43277">
    <property type="entry name" value="ARGININE DECARBOXYLASE"/>
    <property type="match status" value="1"/>
</dbReference>
<sequence length="478" mass="52829">MNNQIHTPLLDQLLIHNKKQPVSFHVPGHKYGELFPGKGREFYQSLLKLDATELTDLDDLHSPEGVILKAQQLLSNLYQTSTSFFLVNGSTSGNLAMILATIEEDDIVLVQRNSHKSIMNGIRLANAQPIYLNPEYDSELMVASGVSLETIKAAIQSNPNAKALILTYPNYYGMVYNLKGIIELAHEHGIPVLVDEAHGVHFVVGDPFPPSAVSLGADVVVQSAHKTLPAMTMGAYLHFNSSIVSLEKLSEYLQVVQSSSPSYPIMASLDVARSYLGTFTKEDIQSLVKRINAFKTELERIDGLTVYSQSKQDPLKLVLRANGYSGFELQEIFERQGIFAELADPNNLLMVLPLYNEESTNGLIEAVAKIKEAMQGASSSSKHLEPTRLPKFEGQLVERLALSFKEMSKKERNFTSLSQAVGKICAESIIPYPPGIPLVLPGERVKKEHIKSLEYLLKIGAKIQGGERLKAGELKIFK</sequence>
<evidence type="ECO:0000313" key="9">
    <source>
        <dbReference type="Proteomes" id="UP000769780"/>
    </source>
</evidence>
<dbReference type="Proteomes" id="UP000769780">
    <property type="component" value="Unassembled WGS sequence"/>
</dbReference>
<dbReference type="Pfam" id="PF01276">
    <property type="entry name" value="OKR_DC_1"/>
    <property type="match status" value="1"/>
</dbReference>
<accession>A0ABS7JZS5</accession>
<proteinExistence type="inferred from homology"/>
<evidence type="ECO:0000256" key="1">
    <source>
        <dbReference type="ARBA" id="ARBA00001933"/>
    </source>
</evidence>
<dbReference type="InterPro" id="IPR008286">
    <property type="entry name" value="Prn/Lys/Arg_de-COase_C"/>
</dbReference>
<dbReference type="RefSeq" id="WP_221870534.1">
    <property type="nucleotide sequence ID" value="NZ_JACWFH010000003.1"/>
</dbReference>
<dbReference type="InterPro" id="IPR000310">
    <property type="entry name" value="Orn/Lys/Arg_deCO2ase_major_dom"/>
</dbReference>
<dbReference type="CDD" id="cd00615">
    <property type="entry name" value="Orn_deC_like"/>
    <property type="match status" value="1"/>
</dbReference>
<keyword evidence="8" id="KW-0808">Transferase</keyword>
<keyword evidence="9" id="KW-1185">Reference proteome</keyword>
<dbReference type="Gene3D" id="3.40.640.10">
    <property type="entry name" value="Type I PLP-dependent aspartate aminotransferase-like (Major domain)"/>
    <property type="match status" value="1"/>
</dbReference>
<name>A0ABS7JZS5_9BACI</name>
<dbReference type="InterPro" id="IPR036633">
    <property type="entry name" value="Prn/Lys/Arg_de-COase_C_sf"/>
</dbReference>